<dbReference type="InterPro" id="IPR009057">
    <property type="entry name" value="Homeodomain-like_sf"/>
</dbReference>
<feature type="transmembrane region" description="Helical" evidence="4">
    <location>
        <begin position="32"/>
        <end position="53"/>
    </location>
</feature>
<gene>
    <name evidence="6" type="ORF">SAMN04488101_111152</name>
</gene>
<sequence length="363" mass="41846">MNRLLSIIFFSRFGQVLVMLLVSSNQHNFLAFFYQLFTPVYFLGPACFYLYIANFVSARTRFGKLDWLHLIPAVLALIHVLPLPFSPSIRWEVIANQITDNKQLFITERSGNFAAWFYYLGRPALLLGYLCASWFAVLKSKTIHTLISDSDRKWIFFFLKAGTFFQVVSFMPLIVWDMKEPMVNVSFILLNCLVLLVIVVFILHQPRMFYGYLFVSVDLGNDAVEVVKELPEPVVAATLVSKKVKLLPDQLSTYSDSMKSYMENKAPYLQNDFQIVDLAGELDIPVHHCSFVLNNLLGKNFRDWINGYRIGFFIEQYPLKSELMTIEAIAYESGFKSLATFYNAFKKETGLMPKTFFSQKKVS</sequence>
<dbReference type="EMBL" id="FWYB01000011">
    <property type="protein sequence ID" value="SMD07572.1"/>
    <property type="molecule type" value="Genomic_DNA"/>
</dbReference>
<keyword evidence="4" id="KW-1133">Transmembrane helix</keyword>
<feature type="transmembrane region" description="Helical" evidence="4">
    <location>
        <begin position="157"/>
        <end position="176"/>
    </location>
</feature>
<dbReference type="Gene3D" id="1.10.10.60">
    <property type="entry name" value="Homeodomain-like"/>
    <property type="match status" value="1"/>
</dbReference>
<evidence type="ECO:0000256" key="1">
    <source>
        <dbReference type="ARBA" id="ARBA00023015"/>
    </source>
</evidence>
<dbReference type="PANTHER" id="PTHR43280:SF29">
    <property type="entry name" value="ARAC-FAMILY TRANSCRIPTIONAL REGULATOR"/>
    <property type="match status" value="1"/>
</dbReference>
<dbReference type="InterPro" id="IPR018060">
    <property type="entry name" value="HTH_AraC"/>
</dbReference>
<reference evidence="6 7" key="1">
    <citation type="submission" date="2017-04" db="EMBL/GenBank/DDBJ databases">
        <authorList>
            <person name="Afonso C.L."/>
            <person name="Miller P.J."/>
            <person name="Scott M.A."/>
            <person name="Spackman E."/>
            <person name="Goraichik I."/>
            <person name="Dimitrov K.M."/>
            <person name="Suarez D.L."/>
            <person name="Swayne D.E."/>
        </authorList>
    </citation>
    <scope>NUCLEOTIDE SEQUENCE [LARGE SCALE GENOMIC DNA]</scope>
    <source>
        <strain evidence="6 7">DSM 19625</strain>
    </source>
</reference>
<protein>
    <submittedName>
        <fullName evidence="6">Helix-turn-helix domain-containing protein</fullName>
    </submittedName>
</protein>
<feature type="domain" description="HTH araC/xylS-type" evidence="5">
    <location>
        <begin position="256"/>
        <end position="359"/>
    </location>
</feature>
<dbReference type="SMART" id="SM00342">
    <property type="entry name" value="HTH_ARAC"/>
    <property type="match status" value="1"/>
</dbReference>
<keyword evidence="7" id="KW-1185">Reference proteome</keyword>
<dbReference type="Proteomes" id="UP000192678">
    <property type="component" value="Unassembled WGS sequence"/>
</dbReference>
<dbReference type="AlphaFoldDB" id="A0A1W2EDU8"/>
<feature type="transmembrane region" description="Helical" evidence="4">
    <location>
        <begin position="65"/>
        <end position="85"/>
    </location>
</feature>
<evidence type="ECO:0000256" key="3">
    <source>
        <dbReference type="ARBA" id="ARBA00023163"/>
    </source>
</evidence>
<dbReference type="STRING" id="475255.SAMN04488101_111152"/>
<keyword evidence="1" id="KW-0805">Transcription regulation</keyword>
<keyword evidence="2" id="KW-0238">DNA-binding</keyword>
<dbReference type="PROSITE" id="PS01124">
    <property type="entry name" value="HTH_ARAC_FAMILY_2"/>
    <property type="match status" value="1"/>
</dbReference>
<evidence type="ECO:0000256" key="2">
    <source>
        <dbReference type="ARBA" id="ARBA00023125"/>
    </source>
</evidence>
<feature type="transmembrane region" description="Helical" evidence="4">
    <location>
        <begin position="182"/>
        <end position="203"/>
    </location>
</feature>
<evidence type="ECO:0000259" key="5">
    <source>
        <dbReference type="PROSITE" id="PS01124"/>
    </source>
</evidence>
<keyword evidence="4" id="KW-0812">Transmembrane</keyword>
<dbReference type="GO" id="GO:0043565">
    <property type="term" value="F:sequence-specific DNA binding"/>
    <property type="evidence" value="ECO:0007669"/>
    <property type="project" value="InterPro"/>
</dbReference>
<dbReference type="Pfam" id="PF12833">
    <property type="entry name" value="HTH_18"/>
    <property type="match status" value="1"/>
</dbReference>
<proteinExistence type="predicted"/>
<organism evidence="6 7">
    <name type="scientific">Pedobacter nyackensis</name>
    <dbReference type="NCBI Taxonomy" id="475255"/>
    <lineage>
        <taxon>Bacteria</taxon>
        <taxon>Pseudomonadati</taxon>
        <taxon>Bacteroidota</taxon>
        <taxon>Sphingobacteriia</taxon>
        <taxon>Sphingobacteriales</taxon>
        <taxon>Sphingobacteriaceae</taxon>
        <taxon>Pedobacter</taxon>
    </lineage>
</organism>
<dbReference type="GO" id="GO:0003700">
    <property type="term" value="F:DNA-binding transcription factor activity"/>
    <property type="evidence" value="ECO:0007669"/>
    <property type="project" value="InterPro"/>
</dbReference>
<feature type="transmembrane region" description="Helical" evidence="4">
    <location>
        <begin position="7"/>
        <end position="26"/>
    </location>
</feature>
<evidence type="ECO:0000313" key="7">
    <source>
        <dbReference type="Proteomes" id="UP000192678"/>
    </source>
</evidence>
<evidence type="ECO:0000256" key="4">
    <source>
        <dbReference type="SAM" id="Phobius"/>
    </source>
</evidence>
<accession>A0A1W2EDU8</accession>
<name>A0A1W2EDU8_9SPHI</name>
<dbReference type="SUPFAM" id="SSF46689">
    <property type="entry name" value="Homeodomain-like"/>
    <property type="match status" value="1"/>
</dbReference>
<keyword evidence="4" id="KW-0472">Membrane</keyword>
<feature type="transmembrane region" description="Helical" evidence="4">
    <location>
        <begin position="116"/>
        <end position="137"/>
    </location>
</feature>
<dbReference type="PANTHER" id="PTHR43280">
    <property type="entry name" value="ARAC-FAMILY TRANSCRIPTIONAL REGULATOR"/>
    <property type="match status" value="1"/>
</dbReference>
<keyword evidence="3" id="KW-0804">Transcription</keyword>
<evidence type="ECO:0000313" key="6">
    <source>
        <dbReference type="EMBL" id="SMD07572.1"/>
    </source>
</evidence>